<accession>A0ABW3FLH6</accession>
<dbReference type="Proteomes" id="UP001597018">
    <property type="component" value="Unassembled WGS sequence"/>
</dbReference>
<dbReference type="EMBL" id="JBHTIW010000002">
    <property type="protein sequence ID" value="MFD0919356.1"/>
    <property type="molecule type" value="Genomic_DNA"/>
</dbReference>
<dbReference type="RefSeq" id="WP_263251251.1">
    <property type="nucleotide sequence ID" value="NZ_BAABLT010000015.1"/>
</dbReference>
<keyword evidence="3" id="KW-1185">Reference proteome</keyword>
<evidence type="ECO:0000256" key="1">
    <source>
        <dbReference type="SAM" id="MobiDB-lite"/>
    </source>
</evidence>
<sequence>MTQRDRRILRLLDEHFTFTTSRLALLAGFSSLSTASHRLLVLHQHAVLERARPFRVGGGSCEWHWMLGPIGARIVAAERGVAAMRPAKIAARWEKLFHGWRYRELDAQHTWFCGLIASTPNEHGAGGELAAWRSAWRVSKAWQATTDGYGRWRWPEGTELRFVLLLDDPPRVGAQQIRERLTSLPDPAWPFTRRAGFPDSTVTLVWSPTLRREQIMRRAITQHLGTGTAMPVALGCDQYAAMTPGGVHGRVWLPLGALGRRAPGRLTLRELAHAAEATTPPASAPPPGGGKR</sequence>
<protein>
    <submittedName>
        <fullName evidence="2">Replication-relaxation family protein</fullName>
    </submittedName>
</protein>
<name>A0ABW3FLH6_9PSEU</name>
<organism evidence="2 3">
    <name type="scientific">Saccharopolyspora rosea</name>
    <dbReference type="NCBI Taxonomy" id="524884"/>
    <lineage>
        <taxon>Bacteria</taxon>
        <taxon>Bacillati</taxon>
        <taxon>Actinomycetota</taxon>
        <taxon>Actinomycetes</taxon>
        <taxon>Pseudonocardiales</taxon>
        <taxon>Pseudonocardiaceae</taxon>
        <taxon>Saccharopolyspora</taxon>
    </lineage>
</organism>
<gene>
    <name evidence="2" type="ORF">ACFQ16_06355</name>
</gene>
<feature type="compositionally biased region" description="Pro residues" evidence="1">
    <location>
        <begin position="282"/>
        <end position="292"/>
    </location>
</feature>
<evidence type="ECO:0000313" key="3">
    <source>
        <dbReference type="Proteomes" id="UP001597018"/>
    </source>
</evidence>
<comment type="caution">
    <text evidence="2">The sequence shown here is derived from an EMBL/GenBank/DDBJ whole genome shotgun (WGS) entry which is preliminary data.</text>
</comment>
<evidence type="ECO:0000313" key="2">
    <source>
        <dbReference type="EMBL" id="MFD0919356.1"/>
    </source>
</evidence>
<reference evidence="3" key="1">
    <citation type="journal article" date="2019" name="Int. J. Syst. Evol. Microbiol.">
        <title>The Global Catalogue of Microorganisms (GCM) 10K type strain sequencing project: providing services to taxonomists for standard genome sequencing and annotation.</title>
        <authorList>
            <consortium name="The Broad Institute Genomics Platform"/>
            <consortium name="The Broad Institute Genome Sequencing Center for Infectious Disease"/>
            <person name="Wu L."/>
            <person name="Ma J."/>
        </authorList>
    </citation>
    <scope>NUCLEOTIDE SEQUENCE [LARGE SCALE GENOMIC DNA]</scope>
    <source>
        <strain evidence="3">CCUG 56401</strain>
    </source>
</reference>
<feature type="region of interest" description="Disordered" evidence="1">
    <location>
        <begin position="273"/>
        <end position="292"/>
    </location>
</feature>
<dbReference type="InterPro" id="IPR025855">
    <property type="entry name" value="Replic_Relax"/>
</dbReference>
<dbReference type="Pfam" id="PF13814">
    <property type="entry name" value="Replic_Relax"/>
    <property type="match status" value="1"/>
</dbReference>
<proteinExistence type="predicted"/>